<dbReference type="InterPro" id="IPR036390">
    <property type="entry name" value="WH_DNA-bd_sf"/>
</dbReference>
<dbReference type="Gene3D" id="1.10.10.10">
    <property type="entry name" value="Winged helix-like DNA-binding domain superfamily/Winged helix DNA-binding domain"/>
    <property type="match status" value="1"/>
</dbReference>
<dbReference type="STRING" id="1351755.CCH01_26790"/>
<sequence length="74" mass="8678">MGKGEEVIGRFWDVMNKMIWLNNYVMKEKLKDYKPSEVHCIEYIGKNEYSNVTKLSEAFRMTTGGITKITKKLL</sequence>
<accession>A0A1U6JRQ0</accession>
<dbReference type="Proteomes" id="UP000190476">
    <property type="component" value="Chromosome I"/>
</dbReference>
<dbReference type="InterPro" id="IPR036388">
    <property type="entry name" value="WH-like_DNA-bd_sf"/>
</dbReference>
<organism evidence="1 2">
    <name type="scientific">Clostridium chauvoei JF4335</name>
    <dbReference type="NCBI Taxonomy" id="1351755"/>
    <lineage>
        <taxon>Bacteria</taxon>
        <taxon>Bacillati</taxon>
        <taxon>Bacillota</taxon>
        <taxon>Clostridia</taxon>
        <taxon>Eubacteriales</taxon>
        <taxon>Clostridiaceae</taxon>
        <taxon>Clostridium</taxon>
    </lineage>
</organism>
<dbReference type="SUPFAM" id="SSF46785">
    <property type="entry name" value="Winged helix' DNA-binding domain"/>
    <property type="match status" value="1"/>
</dbReference>
<dbReference type="AlphaFoldDB" id="A0A1U6JRQ0"/>
<keyword evidence="2" id="KW-1185">Reference proteome</keyword>
<evidence type="ECO:0000313" key="1">
    <source>
        <dbReference type="EMBL" id="SLK23002.1"/>
    </source>
</evidence>
<reference evidence="2" key="1">
    <citation type="submission" date="2017-03" db="EMBL/GenBank/DDBJ databases">
        <authorList>
            <person name="Falquet L."/>
            <person name="Falquet L."/>
        </authorList>
    </citation>
    <scope>NUCLEOTIDE SEQUENCE [LARGE SCALE GENOMIC DNA]</scope>
</reference>
<proteinExistence type="predicted"/>
<gene>
    <name evidence="1" type="ORF">CCH01_26790</name>
</gene>
<evidence type="ECO:0000313" key="2">
    <source>
        <dbReference type="Proteomes" id="UP000190476"/>
    </source>
</evidence>
<dbReference type="EMBL" id="LT799839">
    <property type="protein sequence ID" value="SLK23002.1"/>
    <property type="molecule type" value="Genomic_DNA"/>
</dbReference>
<protein>
    <submittedName>
        <fullName evidence="1">Transcriptional regulator</fullName>
    </submittedName>
</protein>
<name>A0A1U6JRQ0_9CLOT</name>